<evidence type="ECO:0000256" key="5">
    <source>
        <dbReference type="ARBA" id="ARBA00022989"/>
    </source>
</evidence>
<gene>
    <name evidence="11" type="ORF">HPG69_015310</name>
</gene>
<evidence type="ECO:0000256" key="4">
    <source>
        <dbReference type="ARBA" id="ARBA00022692"/>
    </source>
</evidence>
<keyword evidence="3 9" id="KW-0808">Transferase</keyword>
<dbReference type="Proteomes" id="UP000551758">
    <property type="component" value="Unassembled WGS sequence"/>
</dbReference>
<keyword evidence="7 9" id="KW-0012">Acyltransferase</keyword>
<organism evidence="11 12">
    <name type="scientific">Diceros bicornis minor</name>
    <name type="common">South-central black rhinoceros</name>
    <dbReference type="NCBI Taxonomy" id="77932"/>
    <lineage>
        <taxon>Eukaryota</taxon>
        <taxon>Metazoa</taxon>
        <taxon>Chordata</taxon>
        <taxon>Craniata</taxon>
        <taxon>Vertebrata</taxon>
        <taxon>Euteleostomi</taxon>
        <taxon>Mammalia</taxon>
        <taxon>Eutheria</taxon>
        <taxon>Laurasiatheria</taxon>
        <taxon>Perissodactyla</taxon>
        <taxon>Rhinocerotidae</taxon>
        <taxon>Diceros</taxon>
    </lineage>
</organism>
<dbReference type="PROSITE" id="PS50216">
    <property type="entry name" value="DHHC"/>
    <property type="match status" value="1"/>
</dbReference>
<name>A0A7J7FK73_DICBM</name>
<dbReference type="EMBL" id="JACDTQ010000475">
    <property type="protein sequence ID" value="KAF5928044.1"/>
    <property type="molecule type" value="Genomic_DNA"/>
</dbReference>
<accession>A0A7J7FK73</accession>
<dbReference type="PANTHER" id="PTHR12246">
    <property type="entry name" value="PALMITOYLTRANSFERASE ZDHHC16"/>
    <property type="match status" value="1"/>
</dbReference>
<comment type="catalytic activity">
    <reaction evidence="9">
        <text>L-cysteinyl-[protein] + hexadecanoyl-CoA = S-hexadecanoyl-L-cysteinyl-[protein] + CoA</text>
        <dbReference type="Rhea" id="RHEA:36683"/>
        <dbReference type="Rhea" id="RHEA-COMP:10131"/>
        <dbReference type="Rhea" id="RHEA-COMP:11032"/>
        <dbReference type="ChEBI" id="CHEBI:29950"/>
        <dbReference type="ChEBI" id="CHEBI:57287"/>
        <dbReference type="ChEBI" id="CHEBI:57379"/>
        <dbReference type="ChEBI" id="CHEBI:74151"/>
        <dbReference type="EC" id="2.3.1.225"/>
    </reaction>
</comment>
<dbReference type="AlphaFoldDB" id="A0A7J7FK73"/>
<feature type="transmembrane region" description="Helical" evidence="9">
    <location>
        <begin position="362"/>
        <end position="393"/>
    </location>
</feature>
<feature type="transmembrane region" description="Helical" evidence="9">
    <location>
        <begin position="313"/>
        <end position="334"/>
    </location>
</feature>
<evidence type="ECO:0000256" key="6">
    <source>
        <dbReference type="ARBA" id="ARBA00023136"/>
    </source>
</evidence>
<feature type="transmembrane region" description="Helical" evidence="9">
    <location>
        <begin position="192"/>
        <end position="214"/>
    </location>
</feature>
<evidence type="ECO:0000256" key="3">
    <source>
        <dbReference type="ARBA" id="ARBA00022679"/>
    </source>
</evidence>
<dbReference type="PROSITE" id="PS50002">
    <property type="entry name" value="SH3"/>
    <property type="match status" value="1"/>
</dbReference>
<dbReference type="InterPro" id="IPR001452">
    <property type="entry name" value="SH3_domain"/>
</dbReference>
<comment type="domain">
    <text evidence="9">The DHHC domain is required for palmitoyltransferase activity.</text>
</comment>
<comment type="similarity">
    <text evidence="9">Belongs to the DHHC palmitoyltransferase family.</text>
</comment>
<sequence>MSILFSTCYTLEAVLESGSGSSRYKSQELASRGTFDVENFPEVAVTEIAHRACAGEQRRGRWRRPTGRGRPALQPLATRICSLLALDWGTHDGVIRGRENLFWVSPGRRKCGGRGAGTNDQSEVGVEAGDVTMILAVFGRPELGFKPRYWILLFKIKSSEKAFFLTKMGTFCSVVKFENLQELKRLCHWGPIIALSVIAICSTMAMIDSVLWYWPLHTTGGSVNFIMLINWTVMILYNYFNAMFVGPGFVPLGWKPENSQDSMYLQYCKVCQAYKAPRSHHCRKCNRCVMKMDHHCPWINNCCGYQNHASFTLFLLLAPLGCIHAAFVFVMTMYTQLYNRLSFGWNTVKIDMSAARRDPVPIIPFGLAAFAATLFALGLALGTTIAVGMLFFIQMKIILRNKTSIESWIEEKAKDRIQYYQLDEVFVFPYDMGSRWKNFKQVFTWSGAPEGDGLEWPIRRGCHQYSLTIEQLKQKADKRVRSVRYRVIEDYSGACCPLNKGIKTFFTSPCTEEPRIRLRKGEFILATRGLRYWLYGDKILDDSFVEGVSRIRGWFPRNCVEKCPCDTEIEQAPEGEKKNR</sequence>
<comment type="subcellular location">
    <subcellularLocation>
        <location evidence="1">Membrane</location>
        <topology evidence="1">Multi-pass membrane protein</topology>
    </subcellularLocation>
</comment>
<keyword evidence="2 8" id="KW-0728">SH3 domain</keyword>
<evidence type="ECO:0000256" key="8">
    <source>
        <dbReference type="PROSITE-ProRule" id="PRU00192"/>
    </source>
</evidence>
<proteinExistence type="inferred from homology"/>
<dbReference type="GO" id="GO:0016020">
    <property type="term" value="C:membrane"/>
    <property type="evidence" value="ECO:0007669"/>
    <property type="project" value="UniProtKB-SubCell"/>
</dbReference>
<evidence type="ECO:0000256" key="9">
    <source>
        <dbReference type="RuleBase" id="RU079119"/>
    </source>
</evidence>
<dbReference type="Pfam" id="PF07653">
    <property type="entry name" value="SH3_2"/>
    <property type="match status" value="1"/>
</dbReference>
<reference evidence="11 12" key="1">
    <citation type="journal article" date="2020" name="Mol. Biol. Evol.">
        <title>Interspecific Gene Flow and the Evolution of Specialization in Black and White Rhinoceros.</title>
        <authorList>
            <person name="Moodley Y."/>
            <person name="Westbury M.V."/>
            <person name="Russo I.M."/>
            <person name="Gopalakrishnan S."/>
            <person name="Rakotoarivelo A."/>
            <person name="Olsen R.A."/>
            <person name="Prost S."/>
            <person name="Tunstall T."/>
            <person name="Ryder O.A."/>
            <person name="Dalen L."/>
            <person name="Bruford M.W."/>
        </authorList>
    </citation>
    <scope>NUCLEOTIDE SEQUENCE [LARGE SCALE GENOMIC DNA]</scope>
    <source>
        <strain evidence="11">SBR-YM</strain>
        <tissue evidence="11">Skin</tissue>
    </source>
</reference>
<dbReference type="GO" id="GO:0019706">
    <property type="term" value="F:protein-cysteine S-palmitoyltransferase activity"/>
    <property type="evidence" value="ECO:0007669"/>
    <property type="project" value="UniProtKB-EC"/>
</dbReference>
<dbReference type="Pfam" id="PF01529">
    <property type="entry name" value="DHHC"/>
    <property type="match status" value="1"/>
</dbReference>
<dbReference type="InterPro" id="IPR039859">
    <property type="entry name" value="PFA4/ZDH16/20/ERF2-like"/>
</dbReference>
<keyword evidence="12" id="KW-1185">Reference proteome</keyword>
<comment type="caution">
    <text evidence="11">The sequence shown here is derived from an EMBL/GenBank/DDBJ whole genome shotgun (WGS) entry which is preliminary data.</text>
</comment>
<evidence type="ECO:0000313" key="12">
    <source>
        <dbReference type="Proteomes" id="UP000551758"/>
    </source>
</evidence>
<evidence type="ECO:0000256" key="7">
    <source>
        <dbReference type="ARBA" id="ARBA00023315"/>
    </source>
</evidence>
<evidence type="ECO:0000256" key="1">
    <source>
        <dbReference type="ARBA" id="ARBA00004141"/>
    </source>
</evidence>
<dbReference type="InterPro" id="IPR001594">
    <property type="entry name" value="Palmitoyltrfase_DHHC"/>
</dbReference>
<feature type="domain" description="SH3" evidence="10">
    <location>
        <begin position="480"/>
        <end position="565"/>
    </location>
</feature>
<keyword evidence="4 9" id="KW-0812">Transmembrane</keyword>
<protein>
    <recommendedName>
        <fullName evidence="9">Palmitoyltransferase</fullName>
        <ecNumber evidence="9">2.3.1.225</ecNumber>
    </recommendedName>
</protein>
<keyword evidence="6 9" id="KW-0472">Membrane</keyword>
<feature type="transmembrane region" description="Helical" evidence="9">
    <location>
        <begin position="220"/>
        <end position="240"/>
    </location>
</feature>
<dbReference type="EC" id="2.3.1.225" evidence="9"/>
<evidence type="ECO:0000259" key="10">
    <source>
        <dbReference type="PROSITE" id="PS50002"/>
    </source>
</evidence>
<evidence type="ECO:0000256" key="2">
    <source>
        <dbReference type="ARBA" id="ARBA00022443"/>
    </source>
</evidence>
<evidence type="ECO:0000313" key="11">
    <source>
        <dbReference type="EMBL" id="KAF5928044.1"/>
    </source>
</evidence>
<keyword evidence="5 9" id="KW-1133">Transmembrane helix</keyword>